<evidence type="ECO:0000313" key="7">
    <source>
        <dbReference type="Proteomes" id="UP000283077"/>
    </source>
</evidence>
<keyword evidence="1 4" id="KW-0813">Transport</keyword>
<evidence type="ECO:0000259" key="5">
    <source>
        <dbReference type="Pfam" id="PF03968"/>
    </source>
</evidence>
<dbReference type="HAMAP" id="MF_01914">
    <property type="entry name" value="LPS_assembly_LptA"/>
    <property type="match status" value="1"/>
</dbReference>
<feature type="signal peptide" evidence="4">
    <location>
        <begin position="1"/>
        <end position="20"/>
    </location>
</feature>
<protein>
    <recommendedName>
        <fullName evidence="4">Lipopolysaccharide export system protein LptA</fullName>
    </recommendedName>
</protein>
<dbReference type="GO" id="GO:0030288">
    <property type="term" value="C:outer membrane-bounded periplasmic space"/>
    <property type="evidence" value="ECO:0007669"/>
    <property type="project" value="TreeGrafter"/>
</dbReference>
<dbReference type="NCBIfam" id="TIGR03002">
    <property type="entry name" value="outer_YhbN_LptA"/>
    <property type="match status" value="1"/>
</dbReference>
<evidence type="ECO:0000256" key="1">
    <source>
        <dbReference type="ARBA" id="ARBA00022448"/>
    </source>
</evidence>
<keyword evidence="7" id="KW-1185">Reference proteome</keyword>
<dbReference type="PANTHER" id="PTHR36504:SF1">
    <property type="entry name" value="LIPOPOLYSACCHARIDE EXPORT SYSTEM PROTEIN LPTA"/>
    <property type="match status" value="1"/>
</dbReference>
<dbReference type="InterPro" id="IPR052037">
    <property type="entry name" value="LPS_export_LptA"/>
</dbReference>
<evidence type="ECO:0000256" key="2">
    <source>
        <dbReference type="ARBA" id="ARBA00022729"/>
    </source>
</evidence>
<dbReference type="OrthoDB" id="9795964at2"/>
<feature type="chain" id="PRO_5019600509" description="Lipopolysaccharide export system protein LptA" evidence="4">
    <location>
        <begin position="21"/>
        <end position="162"/>
    </location>
</feature>
<dbReference type="Gene3D" id="2.60.450.10">
    <property type="entry name" value="Lipopolysaccharide (LPS) transport protein A like domain"/>
    <property type="match status" value="1"/>
</dbReference>
<comment type="caution">
    <text evidence="6">The sequence shown here is derived from an EMBL/GenBank/DDBJ whole genome shotgun (WGS) entry which is preliminary data.</text>
</comment>
<dbReference type="Pfam" id="PF03968">
    <property type="entry name" value="LptD_N"/>
    <property type="match status" value="1"/>
</dbReference>
<dbReference type="GO" id="GO:0043165">
    <property type="term" value="P:Gram-negative-bacterium-type cell outer membrane assembly"/>
    <property type="evidence" value="ECO:0007669"/>
    <property type="project" value="UniProtKB-UniRule"/>
</dbReference>
<comment type="similarity">
    <text evidence="4">Belongs to the LptA family.</text>
</comment>
<gene>
    <name evidence="4 6" type="primary">lptA</name>
    <name evidence="6" type="ORF">EOE67_01435</name>
</gene>
<sequence length="162" mass="17793" precursor="true">MINKTLWALLFSLCAFTAQAQNKDFVEPVSVNSDNFDGSVKEKKLIYIGNVVVKQGSLLIKADRLEVDSSAGQGKEVFIAFGSPAVYSQLLDGDKPIQAMANEIKYDVASRVLTLTGKAEINQSGSLVKSEKIQYDLEKQKLNAESGKDTERVTTIFTPEKK</sequence>
<evidence type="ECO:0000313" key="6">
    <source>
        <dbReference type="EMBL" id="RVU41886.1"/>
    </source>
</evidence>
<dbReference type="AlphaFoldDB" id="A0A437R534"/>
<accession>A0A437R534</accession>
<comment type="subunit">
    <text evidence="4">Component of the lipopolysaccharide transport and assembly complex.</text>
</comment>
<feature type="domain" description="Organic solvent tolerance-like N-terminal" evidence="5">
    <location>
        <begin position="31"/>
        <end position="141"/>
    </location>
</feature>
<keyword evidence="2 4" id="KW-0732">Signal</keyword>
<dbReference type="Proteomes" id="UP000283077">
    <property type="component" value="Unassembled WGS sequence"/>
</dbReference>
<comment type="function">
    <text evidence="4">Involved in the assembly of lipopolysaccharide (LPS). Required for the translocation of LPS from the inner membrane to the outer membrane. May form a bridge between the inner membrane and the outer membrane, via interactions with LptC and LptD, thereby facilitating LPS transfer across the periplasm.</text>
</comment>
<keyword evidence="3 4" id="KW-0574">Periplasm</keyword>
<dbReference type="GO" id="GO:0009279">
    <property type="term" value="C:cell outer membrane"/>
    <property type="evidence" value="ECO:0007669"/>
    <property type="project" value="TreeGrafter"/>
</dbReference>
<organism evidence="6 7">
    <name type="scientific">Rheinheimera riviphila</name>
    <dbReference type="NCBI Taxonomy" id="1834037"/>
    <lineage>
        <taxon>Bacteria</taxon>
        <taxon>Pseudomonadati</taxon>
        <taxon>Pseudomonadota</taxon>
        <taxon>Gammaproteobacteria</taxon>
        <taxon>Chromatiales</taxon>
        <taxon>Chromatiaceae</taxon>
        <taxon>Rheinheimera</taxon>
    </lineage>
</organism>
<reference evidence="6 7" key="1">
    <citation type="submission" date="2019-01" db="EMBL/GenBank/DDBJ databases">
        <authorList>
            <person name="Chen W.-M."/>
        </authorList>
    </citation>
    <scope>NUCLEOTIDE SEQUENCE [LARGE SCALE GENOMIC DNA]</scope>
    <source>
        <strain evidence="6 7">KYPC3</strain>
    </source>
</reference>
<dbReference type="RefSeq" id="WP_127697268.1">
    <property type="nucleotide sequence ID" value="NZ_SACS01000001.1"/>
</dbReference>
<dbReference type="GO" id="GO:0001530">
    <property type="term" value="F:lipopolysaccharide binding"/>
    <property type="evidence" value="ECO:0007669"/>
    <property type="project" value="InterPro"/>
</dbReference>
<proteinExistence type="inferred from homology"/>
<dbReference type="InterPro" id="IPR005653">
    <property type="entry name" value="OstA-like_N"/>
</dbReference>
<evidence type="ECO:0000256" key="3">
    <source>
        <dbReference type="ARBA" id="ARBA00022764"/>
    </source>
</evidence>
<evidence type="ECO:0000256" key="4">
    <source>
        <dbReference type="HAMAP-Rule" id="MF_01914"/>
    </source>
</evidence>
<dbReference type="EMBL" id="SACS01000001">
    <property type="protein sequence ID" value="RVU41886.1"/>
    <property type="molecule type" value="Genomic_DNA"/>
</dbReference>
<dbReference type="GO" id="GO:0017089">
    <property type="term" value="F:glycolipid transfer activity"/>
    <property type="evidence" value="ECO:0007669"/>
    <property type="project" value="TreeGrafter"/>
</dbReference>
<dbReference type="InterPro" id="IPR014340">
    <property type="entry name" value="LptA"/>
</dbReference>
<dbReference type="PANTHER" id="PTHR36504">
    <property type="entry name" value="LIPOPOLYSACCHARIDE EXPORT SYSTEM PROTEIN LPTA"/>
    <property type="match status" value="1"/>
</dbReference>
<comment type="subcellular location">
    <subcellularLocation>
        <location evidence="4">Periplasm</location>
    </subcellularLocation>
</comment>
<dbReference type="GO" id="GO:0015920">
    <property type="term" value="P:lipopolysaccharide transport"/>
    <property type="evidence" value="ECO:0007669"/>
    <property type="project" value="UniProtKB-UniRule"/>
</dbReference>
<name>A0A437R534_9GAMM</name>